<dbReference type="AlphaFoldDB" id="A0A834YBZ5"/>
<dbReference type="OrthoDB" id="765837at2759"/>
<dbReference type="EMBL" id="JABCRI010000023">
    <property type="protein sequence ID" value="KAF8378269.1"/>
    <property type="molecule type" value="Genomic_DNA"/>
</dbReference>
<reference evidence="1 2" key="1">
    <citation type="submission" date="2020-04" db="EMBL/GenBank/DDBJ databases">
        <title>Plant Genome Project.</title>
        <authorList>
            <person name="Zhang R.-G."/>
        </authorList>
    </citation>
    <scope>NUCLEOTIDE SEQUENCE [LARGE SCALE GENOMIC DNA]</scope>
    <source>
        <strain evidence="1">YNK0</strain>
        <tissue evidence="1">Leaf</tissue>
    </source>
</reference>
<evidence type="ECO:0000313" key="1">
    <source>
        <dbReference type="EMBL" id="KAF8378269.1"/>
    </source>
</evidence>
<protein>
    <submittedName>
        <fullName evidence="1">Uncharacterized protein</fullName>
    </submittedName>
</protein>
<sequence>MQLQVQILIERCLLLAMSRDDCIEALAEYASIRPVVTLTGMQNMLCSFSLSMLSMFTNSDVERATKREQGLLSSIFPCHCSKAFLQKTNSKGVEVYKKEAMEENEKNLDSFIWKMEHQKLTLASDE</sequence>
<keyword evidence="2" id="KW-1185">Reference proteome</keyword>
<comment type="caution">
    <text evidence="1">The sequence shown here is derived from an EMBL/GenBank/DDBJ whole genome shotgun (WGS) entry which is preliminary data.</text>
</comment>
<dbReference type="Pfam" id="PF09713">
    <property type="entry name" value="A_thal_3526"/>
    <property type="match status" value="1"/>
</dbReference>
<organism evidence="1 2">
    <name type="scientific">Tetracentron sinense</name>
    <name type="common">Spur-leaf</name>
    <dbReference type="NCBI Taxonomy" id="13715"/>
    <lineage>
        <taxon>Eukaryota</taxon>
        <taxon>Viridiplantae</taxon>
        <taxon>Streptophyta</taxon>
        <taxon>Embryophyta</taxon>
        <taxon>Tracheophyta</taxon>
        <taxon>Spermatophyta</taxon>
        <taxon>Magnoliopsida</taxon>
        <taxon>Trochodendrales</taxon>
        <taxon>Trochodendraceae</taxon>
        <taxon>Tetracentron</taxon>
    </lineage>
</organism>
<dbReference type="InterPro" id="IPR006476">
    <property type="entry name" value="CHP01589_pln"/>
</dbReference>
<name>A0A834YBZ5_TETSI</name>
<gene>
    <name evidence="1" type="ORF">HHK36_029608</name>
</gene>
<evidence type="ECO:0000313" key="2">
    <source>
        <dbReference type="Proteomes" id="UP000655225"/>
    </source>
</evidence>
<accession>A0A834YBZ5</accession>
<proteinExistence type="predicted"/>
<dbReference type="Proteomes" id="UP000655225">
    <property type="component" value="Unassembled WGS sequence"/>
</dbReference>